<dbReference type="Proteomes" id="UP000007110">
    <property type="component" value="Unassembled WGS sequence"/>
</dbReference>
<dbReference type="PROSITE" id="PS51421">
    <property type="entry name" value="RAS"/>
    <property type="match status" value="1"/>
</dbReference>
<dbReference type="OrthoDB" id="63533at2759"/>
<evidence type="ECO:0000256" key="2">
    <source>
        <dbReference type="ARBA" id="ARBA00022741"/>
    </source>
</evidence>
<comment type="similarity">
    <text evidence="1">Belongs to the small GTPase superfamily. Rab family.</text>
</comment>
<protein>
    <submittedName>
        <fullName evidence="3">Uncharacterized protein</fullName>
    </submittedName>
</protein>
<dbReference type="RefSeq" id="XP_030831471.1">
    <property type="nucleotide sequence ID" value="XM_030975611.1"/>
</dbReference>
<dbReference type="GO" id="GO:0003924">
    <property type="term" value="F:GTPase activity"/>
    <property type="evidence" value="ECO:0000318"/>
    <property type="project" value="GO_Central"/>
</dbReference>
<evidence type="ECO:0000256" key="1">
    <source>
        <dbReference type="ARBA" id="ARBA00006270"/>
    </source>
</evidence>
<organism evidence="3 4">
    <name type="scientific">Strongylocentrotus purpuratus</name>
    <name type="common">Purple sea urchin</name>
    <dbReference type="NCBI Taxonomy" id="7668"/>
    <lineage>
        <taxon>Eukaryota</taxon>
        <taxon>Metazoa</taxon>
        <taxon>Echinodermata</taxon>
        <taxon>Eleutherozoa</taxon>
        <taxon>Echinozoa</taxon>
        <taxon>Echinoidea</taxon>
        <taxon>Euechinoidea</taxon>
        <taxon>Echinacea</taxon>
        <taxon>Camarodonta</taxon>
        <taxon>Echinidea</taxon>
        <taxon>Strongylocentrotidae</taxon>
        <taxon>Strongylocentrotus</taxon>
    </lineage>
</organism>
<dbReference type="GO" id="GO:0016192">
    <property type="term" value="P:vesicle-mediated transport"/>
    <property type="evidence" value="ECO:0000318"/>
    <property type="project" value="GO_Central"/>
</dbReference>
<dbReference type="InterPro" id="IPR001806">
    <property type="entry name" value="Small_GTPase"/>
</dbReference>
<accession>A0A7M7N592</accession>
<dbReference type="PANTHER" id="PTHR47978">
    <property type="match status" value="1"/>
</dbReference>
<dbReference type="SMART" id="SM00175">
    <property type="entry name" value="RAB"/>
    <property type="match status" value="1"/>
</dbReference>
<dbReference type="PROSITE" id="PS51419">
    <property type="entry name" value="RAB"/>
    <property type="match status" value="1"/>
</dbReference>
<dbReference type="InParanoid" id="A0A7M7N592"/>
<proteinExistence type="inferred from homology"/>
<dbReference type="AlphaFoldDB" id="A0A7M7N592"/>
<dbReference type="OMA" id="IPYWISE"/>
<sequence length="155" mass="17548">VNHYVNDFVSYAFYQFRALAPLYYRGAAAAILVYDITCKSSFDCIPYWISELRKHGPPDIIIVLVGNKCDCNDDVREIPNRFSSSYAAEKGISFYETSAKTGVNMREILLEIGRRLPDNLVYIRTETTSLFRTTTSSRRADQPPPSGCCLCSCYV</sequence>
<dbReference type="Pfam" id="PF00071">
    <property type="entry name" value="Ras"/>
    <property type="match status" value="1"/>
</dbReference>
<dbReference type="SMART" id="SM00174">
    <property type="entry name" value="RHO"/>
    <property type="match status" value="1"/>
</dbReference>
<name>A0A7M7N592_STRPU</name>
<keyword evidence="2" id="KW-0547">Nucleotide-binding</keyword>
<dbReference type="Gene3D" id="3.40.50.300">
    <property type="entry name" value="P-loop containing nucleotide triphosphate hydrolases"/>
    <property type="match status" value="1"/>
</dbReference>
<reference evidence="3" key="2">
    <citation type="submission" date="2021-01" db="UniProtKB">
        <authorList>
            <consortium name="EnsemblMetazoa"/>
        </authorList>
    </citation>
    <scope>IDENTIFICATION</scope>
</reference>
<keyword evidence="4" id="KW-1185">Reference proteome</keyword>
<reference evidence="4" key="1">
    <citation type="submission" date="2015-02" db="EMBL/GenBank/DDBJ databases">
        <title>Genome sequencing for Strongylocentrotus purpuratus.</title>
        <authorList>
            <person name="Murali S."/>
            <person name="Liu Y."/>
            <person name="Vee V."/>
            <person name="English A."/>
            <person name="Wang M."/>
            <person name="Skinner E."/>
            <person name="Han Y."/>
            <person name="Muzny D.M."/>
            <person name="Worley K.C."/>
            <person name="Gibbs R.A."/>
        </authorList>
    </citation>
    <scope>NUCLEOTIDE SEQUENCE</scope>
</reference>
<dbReference type="InterPro" id="IPR027417">
    <property type="entry name" value="P-loop_NTPase"/>
</dbReference>
<dbReference type="KEGG" id="spu:100888554"/>
<dbReference type="PRINTS" id="PR00449">
    <property type="entry name" value="RASTRNSFRMNG"/>
</dbReference>
<dbReference type="SMART" id="SM00173">
    <property type="entry name" value="RAS"/>
    <property type="match status" value="1"/>
</dbReference>
<dbReference type="EnsemblMetazoa" id="XM_030975611">
    <property type="protein sequence ID" value="XP_030831471"/>
    <property type="gene ID" value="LOC100888554"/>
</dbReference>
<evidence type="ECO:0000313" key="3">
    <source>
        <dbReference type="EnsemblMetazoa" id="XP_030831471"/>
    </source>
</evidence>
<dbReference type="GeneID" id="100888554"/>
<dbReference type="GO" id="GO:0005525">
    <property type="term" value="F:GTP binding"/>
    <property type="evidence" value="ECO:0000318"/>
    <property type="project" value="GO_Central"/>
</dbReference>
<dbReference type="FunFam" id="3.40.50.300:FF:004186">
    <property type="entry name" value="RAS-related protein, putative"/>
    <property type="match status" value="1"/>
</dbReference>
<evidence type="ECO:0000313" key="4">
    <source>
        <dbReference type="Proteomes" id="UP000007110"/>
    </source>
</evidence>
<dbReference type="SUPFAM" id="SSF52540">
    <property type="entry name" value="P-loop containing nucleoside triphosphate hydrolases"/>
    <property type="match status" value="1"/>
</dbReference>